<dbReference type="Proteomes" id="UP000034164">
    <property type="component" value="Unassembled WGS sequence"/>
</dbReference>
<gene>
    <name evidence="2" type="ORF">EMCG_05520</name>
</gene>
<feature type="region of interest" description="Disordered" evidence="1">
    <location>
        <begin position="1"/>
        <end position="31"/>
    </location>
</feature>
<accession>A0A0G2HPM5</accession>
<protein>
    <submittedName>
        <fullName evidence="2">Uncharacterized protein</fullName>
    </submittedName>
</protein>
<dbReference type="OrthoDB" id="4186423at2759"/>
<dbReference type="AlphaFoldDB" id="A0A0G2HPM5"/>
<name>A0A0G2HPM5_9EURO</name>
<reference evidence="3" key="1">
    <citation type="journal article" date="2015" name="PLoS Genet.">
        <title>The dynamic genome and transcriptome of the human fungal pathogen Blastomyces and close relative Emmonsia.</title>
        <authorList>
            <person name="Munoz J.F."/>
            <person name="Gauthier G.M."/>
            <person name="Desjardins C.A."/>
            <person name="Gallo J.E."/>
            <person name="Holder J."/>
            <person name="Sullivan T.D."/>
            <person name="Marty A.J."/>
            <person name="Carmen J.C."/>
            <person name="Chen Z."/>
            <person name="Ding L."/>
            <person name="Gujja S."/>
            <person name="Magrini V."/>
            <person name="Misas E."/>
            <person name="Mitreva M."/>
            <person name="Priest M."/>
            <person name="Saif S."/>
            <person name="Whiston E.A."/>
            <person name="Young S."/>
            <person name="Zeng Q."/>
            <person name="Goldman W.E."/>
            <person name="Mardis E.R."/>
            <person name="Taylor J.W."/>
            <person name="McEwen J.G."/>
            <person name="Clay O.K."/>
            <person name="Klein B.S."/>
            <person name="Cuomo C.A."/>
        </authorList>
    </citation>
    <scope>NUCLEOTIDE SEQUENCE [LARGE SCALE GENOMIC DNA]</scope>
    <source>
        <strain evidence="3">UAMH 3008</strain>
    </source>
</reference>
<dbReference type="EMBL" id="LCZI01001711">
    <property type="protein sequence ID" value="KKZ58506.1"/>
    <property type="molecule type" value="Genomic_DNA"/>
</dbReference>
<proteinExistence type="predicted"/>
<comment type="caution">
    <text evidence="2">The sequence shown here is derived from an EMBL/GenBank/DDBJ whole genome shotgun (WGS) entry which is preliminary data.</text>
</comment>
<feature type="compositionally biased region" description="Basic and acidic residues" evidence="1">
    <location>
        <begin position="1"/>
        <end position="18"/>
    </location>
</feature>
<dbReference type="VEuPathDB" id="FungiDB:EMCG_05520"/>
<evidence type="ECO:0000313" key="2">
    <source>
        <dbReference type="EMBL" id="KKZ58506.1"/>
    </source>
</evidence>
<organism evidence="2 3">
    <name type="scientific">[Emmonsia] crescens</name>
    <dbReference type="NCBI Taxonomy" id="73230"/>
    <lineage>
        <taxon>Eukaryota</taxon>
        <taxon>Fungi</taxon>
        <taxon>Dikarya</taxon>
        <taxon>Ascomycota</taxon>
        <taxon>Pezizomycotina</taxon>
        <taxon>Eurotiomycetes</taxon>
        <taxon>Eurotiomycetidae</taxon>
        <taxon>Onygenales</taxon>
        <taxon>Ajellomycetaceae</taxon>
        <taxon>Emergomyces</taxon>
    </lineage>
</organism>
<evidence type="ECO:0000256" key="1">
    <source>
        <dbReference type="SAM" id="MobiDB-lite"/>
    </source>
</evidence>
<sequence>MSLECRELEQSMRSRENETSNCYDPRSVERDKRQLTPLGRLTSSQQFGVSVRNTTIECSQGPRLIQLVNAHDHGGRAENDTDVPSHASRPIVDAHMAQCTVSGQDSVPRIQDLDVTNIVRISPQPEEMTELVSVTNAAGNISNFTYFQPHDSNGEPPMASHSYSQDMEGQVPQDCGALQSMTSHLPMIDTTRYSQSMYGQILQNSQVQQSMTLIDTTRYSRRMDLMDSGIYSHNIHPQSTNTPIHPQYIQEVDGSYN</sequence>
<evidence type="ECO:0000313" key="3">
    <source>
        <dbReference type="Proteomes" id="UP000034164"/>
    </source>
</evidence>